<comment type="subcellular location">
    <subcellularLocation>
        <location evidence="7">Cell outer membrane</location>
        <topology evidence="7">Lipid-anchor</topology>
    </subcellularLocation>
    <subcellularLocation>
        <location evidence="7">Bacterial flagellum basal body</location>
    </subcellularLocation>
</comment>
<accession>D5BS42</accession>
<reference evidence="9 10" key="1">
    <citation type="journal article" date="2010" name="J. Bacteriol.">
        <title>Complete genome sequence of "Candidatus Puniceispirillum marinum" IMCC1322, a representative of the SAR116 clade in the Alphaproteobacteria.</title>
        <authorList>
            <person name="Oh H.M."/>
            <person name="Kwon K.K."/>
            <person name="Kang I."/>
            <person name="Kang S.G."/>
            <person name="Lee J.H."/>
            <person name="Kim S.J."/>
            <person name="Cho J.C."/>
        </authorList>
    </citation>
    <scope>NUCLEOTIDE SEQUENCE [LARGE SCALE GENOMIC DNA]</scope>
    <source>
        <strain evidence="9 10">IMCC1322</strain>
    </source>
</reference>
<comment type="function">
    <text evidence="1 7">Assembles around the rod to form the L-ring and probably protects the motor/basal body from shearing forces during rotation.</text>
</comment>
<evidence type="ECO:0000256" key="1">
    <source>
        <dbReference type="ARBA" id="ARBA00002591"/>
    </source>
</evidence>
<sequence length="226" mass="23834">MLNARSLFVALFMLGLGGCSTYVENQASVEFEPIYETNDFTQMVAIPTGGIFEKTKGGLFATDRRARNVGDILTVSLSESFSATKSQTAASAKTDSFGVTLPTALPNILTGGYSDAGLTGGAARSFSGSGSAAQSNSLSGFLSVTVMRVFDNGNMEIKGQKKLNLNNGDEYVRLTGLVRPQDISASNLVLSNRIADAQITYVGAGETADSARQGWLSKTLRTISPF</sequence>
<dbReference type="PANTHER" id="PTHR34933:SF1">
    <property type="entry name" value="FLAGELLAR L-RING PROTEIN"/>
    <property type="match status" value="1"/>
</dbReference>
<evidence type="ECO:0000256" key="6">
    <source>
        <dbReference type="ARBA" id="ARBA00023237"/>
    </source>
</evidence>
<dbReference type="GO" id="GO:0003774">
    <property type="term" value="F:cytoskeletal motor activity"/>
    <property type="evidence" value="ECO:0007669"/>
    <property type="project" value="InterPro"/>
</dbReference>
<evidence type="ECO:0000313" key="10">
    <source>
        <dbReference type="Proteomes" id="UP000007460"/>
    </source>
</evidence>
<evidence type="ECO:0000256" key="2">
    <source>
        <dbReference type="ARBA" id="ARBA00006929"/>
    </source>
</evidence>
<feature type="signal peptide" evidence="8">
    <location>
        <begin position="1"/>
        <end position="21"/>
    </location>
</feature>
<evidence type="ECO:0000256" key="4">
    <source>
        <dbReference type="ARBA" id="ARBA00023136"/>
    </source>
</evidence>
<dbReference type="OrthoDB" id="9789227at2"/>
<evidence type="ECO:0000256" key="3">
    <source>
        <dbReference type="ARBA" id="ARBA00022729"/>
    </source>
</evidence>
<feature type="chain" id="PRO_5008952574" description="Flagellar L-ring protein" evidence="8">
    <location>
        <begin position="22"/>
        <end position="226"/>
    </location>
</feature>
<keyword evidence="3 7" id="KW-0732">Signal</keyword>
<keyword evidence="6 7" id="KW-0998">Cell outer membrane</keyword>
<keyword evidence="10" id="KW-1185">Reference proteome</keyword>
<dbReference type="HOGENOM" id="CLU_069313_0_2_5"/>
<keyword evidence="9" id="KW-0966">Cell projection</keyword>
<keyword evidence="9" id="KW-0808">Transferase</keyword>
<evidence type="ECO:0000256" key="8">
    <source>
        <dbReference type="SAM" id="SignalP"/>
    </source>
</evidence>
<organism evidence="9 10">
    <name type="scientific">Puniceispirillum marinum (strain IMCC1322)</name>
    <dbReference type="NCBI Taxonomy" id="488538"/>
    <lineage>
        <taxon>Bacteria</taxon>
        <taxon>Pseudomonadati</taxon>
        <taxon>Pseudomonadota</taxon>
        <taxon>Alphaproteobacteria</taxon>
        <taxon>Candidatus Puniceispirillales</taxon>
        <taxon>Candidatus Puniceispirillaceae</taxon>
        <taxon>Candidatus Puniceispirillum</taxon>
    </lineage>
</organism>
<dbReference type="GO" id="GO:0009279">
    <property type="term" value="C:cell outer membrane"/>
    <property type="evidence" value="ECO:0007669"/>
    <property type="project" value="UniProtKB-SubCell"/>
</dbReference>
<dbReference type="eggNOG" id="COG2063">
    <property type="taxonomic scope" value="Bacteria"/>
</dbReference>
<evidence type="ECO:0000256" key="7">
    <source>
        <dbReference type="HAMAP-Rule" id="MF_00415"/>
    </source>
</evidence>
<evidence type="ECO:0000256" key="5">
    <source>
        <dbReference type="ARBA" id="ARBA00023143"/>
    </source>
</evidence>
<dbReference type="Proteomes" id="UP000007460">
    <property type="component" value="Chromosome"/>
</dbReference>
<dbReference type="InterPro" id="IPR000527">
    <property type="entry name" value="Flag_Lring"/>
</dbReference>
<keyword evidence="9" id="KW-0969">Cilium</keyword>
<dbReference type="RefSeq" id="WP_013045718.1">
    <property type="nucleotide sequence ID" value="NC_014010.1"/>
</dbReference>
<dbReference type="PANTHER" id="PTHR34933">
    <property type="entry name" value="FLAGELLAR L-RING PROTEIN"/>
    <property type="match status" value="1"/>
</dbReference>
<evidence type="ECO:0000313" key="9">
    <source>
        <dbReference type="EMBL" id="ADE39089.1"/>
    </source>
</evidence>
<keyword evidence="9" id="KW-0282">Flagellum</keyword>
<dbReference type="EMBL" id="CP001751">
    <property type="protein sequence ID" value="ADE39089.1"/>
    <property type="molecule type" value="Genomic_DNA"/>
</dbReference>
<dbReference type="GO" id="GO:0071973">
    <property type="term" value="P:bacterial-type flagellum-dependent cell motility"/>
    <property type="evidence" value="ECO:0007669"/>
    <property type="project" value="InterPro"/>
</dbReference>
<comment type="similarity">
    <text evidence="2 7">Belongs to the FlgH family.</text>
</comment>
<name>D5BS42_PUNMI</name>
<comment type="subunit">
    <text evidence="7">The basal body constitutes a major portion of the flagellar organelle and consists of four rings (L,P,S, and M) mounted on a central rod.</text>
</comment>
<dbReference type="GO" id="GO:0009427">
    <property type="term" value="C:bacterial-type flagellum basal body, distal rod, L ring"/>
    <property type="evidence" value="ECO:0007669"/>
    <property type="project" value="InterPro"/>
</dbReference>
<dbReference type="PRINTS" id="PR01008">
    <property type="entry name" value="FLGLRINGFLGH"/>
</dbReference>
<keyword evidence="5 7" id="KW-0975">Bacterial flagellum</keyword>
<gene>
    <name evidence="7" type="primary">flgH</name>
    <name evidence="9" type="ordered locus">SAR116_0846</name>
</gene>
<dbReference type="AlphaFoldDB" id="D5BS42"/>
<dbReference type="KEGG" id="apb:SAR116_0846"/>
<keyword evidence="7" id="KW-0449">Lipoprotein</keyword>
<keyword evidence="4 7" id="KW-0472">Membrane</keyword>
<dbReference type="HAMAP" id="MF_00415">
    <property type="entry name" value="FlgH"/>
    <property type="match status" value="1"/>
</dbReference>
<dbReference type="STRING" id="488538.SAR116_0846"/>
<protein>
    <recommendedName>
        <fullName evidence="7">Flagellar L-ring protein</fullName>
    </recommendedName>
    <alternativeName>
        <fullName evidence="7">Basal body L-ring protein</fullName>
    </alternativeName>
</protein>
<dbReference type="Pfam" id="PF02107">
    <property type="entry name" value="FlgH"/>
    <property type="match status" value="1"/>
</dbReference>
<dbReference type="GO" id="GO:0016740">
    <property type="term" value="F:transferase activity"/>
    <property type="evidence" value="ECO:0007669"/>
    <property type="project" value="UniProtKB-KW"/>
</dbReference>
<dbReference type="PROSITE" id="PS51257">
    <property type="entry name" value="PROKAR_LIPOPROTEIN"/>
    <property type="match status" value="1"/>
</dbReference>
<proteinExistence type="inferred from homology"/>